<dbReference type="FunCoup" id="A0A263CYG7">
    <property type="interactions" value="168"/>
</dbReference>
<dbReference type="GO" id="GO:0016787">
    <property type="term" value="F:hydrolase activity"/>
    <property type="evidence" value="ECO:0007669"/>
    <property type="project" value="UniProtKB-KW"/>
</dbReference>
<dbReference type="InterPro" id="IPR036866">
    <property type="entry name" value="RibonucZ/Hydroxyglut_hydro"/>
</dbReference>
<dbReference type="EMBL" id="NKYE01000020">
    <property type="protein sequence ID" value="OZM70457.1"/>
    <property type="molecule type" value="Genomic_DNA"/>
</dbReference>
<keyword evidence="4" id="KW-1185">Reference proteome</keyword>
<evidence type="ECO:0000259" key="2">
    <source>
        <dbReference type="Pfam" id="PF12706"/>
    </source>
</evidence>
<dbReference type="SUPFAM" id="SSF56281">
    <property type="entry name" value="Metallo-hydrolase/oxidoreductase"/>
    <property type="match status" value="1"/>
</dbReference>
<dbReference type="InterPro" id="IPR001279">
    <property type="entry name" value="Metallo-B-lactamas"/>
</dbReference>
<dbReference type="InParanoid" id="A0A263CYG7"/>
<accession>A0A263CYG7</accession>
<sequence>MRMPGTGTSNIGRSVLGAAGRIAGGILGAAAHVVLPAVGGKPDPRLLERSPRFHDGRFRNAPQPPRPPLPNDEPFTVRDFLSGGAARRPPGRIPLVPQAADRPVDGLHITWYGHASTLVEIEGRRLLLDPVWGERPSPVQFVGPRRMHPAPHRLEELPRLDAIVISHDHYDHLDRDAVRLLLRDQQAPFVTALGVGAHLRRWGVPESRIVELDWSESTEIAGVRITAAPGQHFSGRLFTRNNTLWASWVLAGPSRSVFYTGDSGYFDGYAAIGEQYGPFDATLVQIGAYNASWPDIHMTPEEGVATHRDVRGGVLIPVHWGTFNLALHPWGEPADRVWREAKAHEVVLAVPRPGERIDVDQPPAVDGWWQYLA</sequence>
<reference evidence="3 4" key="1">
    <citation type="submission" date="2017-07" db="EMBL/GenBank/DDBJ databases">
        <title>Amycolatopsis antarcticus sp. nov., isolated from the surface of an Antarcticus brown macroalga.</title>
        <authorList>
            <person name="Wang J."/>
            <person name="Leiva S."/>
            <person name="Huang J."/>
            <person name="Huang Y."/>
        </authorList>
    </citation>
    <scope>NUCLEOTIDE SEQUENCE [LARGE SCALE GENOMIC DNA]</scope>
    <source>
        <strain evidence="3 4">AU-G6</strain>
    </source>
</reference>
<dbReference type="Pfam" id="PF12706">
    <property type="entry name" value="Lactamase_B_2"/>
    <property type="match status" value="1"/>
</dbReference>
<evidence type="ECO:0000256" key="1">
    <source>
        <dbReference type="SAM" id="MobiDB-lite"/>
    </source>
</evidence>
<dbReference type="Gene3D" id="3.60.15.10">
    <property type="entry name" value="Ribonuclease Z/Hydroxyacylglutathione hydrolase-like"/>
    <property type="match status" value="1"/>
</dbReference>
<feature type="region of interest" description="Disordered" evidence="1">
    <location>
        <begin position="40"/>
        <end position="97"/>
    </location>
</feature>
<evidence type="ECO:0000313" key="3">
    <source>
        <dbReference type="EMBL" id="OZM70457.1"/>
    </source>
</evidence>
<keyword evidence="3" id="KW-0378">Hydrolase</keyword>
<feature type="compositionally biased region" description="Pro residues" evidence="1">
    <location>
        <begin position="62"/>
        <end position="71"/>
    </location>
</feature>
<gene>
    <name evidence="3" type="ORF">CFN78_25175</name>
</gene>
<organism evidence="3 4">
    <name type="scientific">Amycolatopsis antarctica</name>
    <dbReference type="NCBI Taxonomy" id="1854586"/>
    <lineage>
        <taxon>Bacteria</taxon>
        <taxon>Bacillati</taxon>
        <taxon>Actinomycetota</taxon>
        <taxon>Actinomycetes</taxon>
        <taxon>Pseudonocardiales</taxon>
        <taxon>Pseudonocardiaceae</taxon>
        <taxon>Amycolatopsis</taxon>
    </lineage>
</organism>
<dbReference type="AlphaFoldDB" id="A0A263CYG7"/>
<protein>
    <submittedName>
        <fullName evidence="3">Zn-dependent hydrolase</fullName>
    </submittedName>
</protein>
<dbReference type="PANTHER" id="PTHR15032">
    <property type="entry name" value="N-ACYL-PHOSPHATIDYLETHANOLAMINE-HYDROLYZING PHOSPHOLIPASE D"/>
    <property type="match status" value="1"/>
</dbReference>
<proteinExistence type="predicted"/>
<dbReference type="Proteomes" id="UP000242444">
    <property type="component" value="Unassembled WGS sequence"/>
</dbReference>
<dbReference type="PANTHER" id="PTHR15032:SF4">
    <property type="entry name" value="N-ACYL-PHOSPHATIDYLETHANOLAMINE-HYDROLYZING PHOSPHOLIPASE D"/>
    <property type="match status" value="1"/>
</dbReference>
<feature type="domain" description="Metallo-beta-lactamase" evidence="2">
    <location>
        <begin position="124"/>
        <end position="320"/>
    </location>
</feature>
<dbReference type="OrthoDB" id="9805728at2"/>
<comment type="caution">
    <text evidence="3">The sequence shown here is derived from an EMBL/GenBank/DDBJ whole genome shotgun (WGS) entry which is preliminary data.</text>
</comment>
<feature type="compositionally biased region" description="Basic and acidic residues" evidence="1">
    <location>
        <begin position="42"/>
        <end position="58"/>
    </location>
</feature>
<name>A0A263CYG7_9PSEU</name>
<dbReference type="GO" id="GO:0005737">
    <property type="term" value="C:cytoplasm"/>
    <property type="evidence" value="ECO:0007669"/>
    <property type="project" value="TreeGrafter"/>
</dbReference>
<evidence type="ECO:0000313" key="4">
    <source>
        <dbReference type="Proteomes" id="UP000242444"/>
    </source>
</evidence>